<protein>
    <submittedName>
        <fullName evidence="1">Uncharacterized protein</fullName>
    </submittedName>
</protein>
<proteinExistence type="predicted"/>
<sequence length="277" mass="33756">MDFKNKYLKYKKKYLELKNLLGGNELKTDDDKFIITDNYENEFAELLIKYKKYSDELTKHLTDTINRAYKGIKEKQIDKEYRMAFIFDKLMIIFDHIYIFYDKDKQYIDIVCNEIKRISEMVRDDQSLNNYFKENLILSAYAHLFLYKKILFIRKHEVEFEDKIKGYSALLKIYYQSKPSYSNYDTNVEYYKKLMTWMDNYKKYVDDLYKQYSEEYTNYKSYIDYKTSKFGFTGTWTKPKSLNDFPDNHLGLITAELSILYNKDMWLSNIWAKLILN</sequence>
<accession>A0A6C0DAN1</accession>
<evidence type="ECO:0000313" key="1">
    <source>
        <dbReference type="EMBL" id="QHT13473.1"/>
    </source>
</evidence>
<organism evidence="1">
    <name type="scientific">viral metagenome</name>
    <dbReference type="NCBI Taxonomy" id="1070528"/>
    <lineage>
        <taxon>unclassified sequences</taxon>
        <taxon>metagenomes</taxon>
        <taxon>organismal metagenomes</taxon>
    </lineage>
</organism>
<reference evidence="1" key="1">
    <citation type="journal article" date="2020" name="Nature">
        <title>Giant virus diversity and host interactions through global metagenomics.</title>
        <authorList>
            <person name="Schulz F."/>
            <person name="Roux S."/>
            <person name="Paez-Espino D."/>
            <person name="Jungbluth S."/>
            <person name="Walsh D.A."/>
            <person name="Denef V.J."/>
            <person name="McMahon K.D."/>
            <person name="Konstantinidis K.T."/>
            <person name="Eloe-Fadrosh E.A."/>
            <person name="Kyrpides N.C."/>
            <person name="Woyke T."/>
        </authorList>
    </citation>
    <scope>NUCLEOTIDE SEQUENCE</scope>
    <source>
        <strain evidence="1">GVMAG-M-3300023174-131</strain>
    </source>
</reference>
<name>A0A6C0DAN1_9ZZZZ</name>
<dbReference type="AlphaFoldDB" id="A0A6C0DAN1"/>
<dbReference type="EMBL" id="MN739569">
    <property type="protein sequence ID" value="QHT13473.1"/>
    <property type="molecule type" value="Genomic_DNA"/>
</dbReference>